<dbReference type="PROSITE" id="PS50887">
    <property type="entry name" value="GGDEF"/>
    <property type="match status" value="1"/>
</dbReference>
<dbReference type="SMART" id="SM00065">
    <property type="entry name" value="GAF"/>
    <property type="match status" value="1"/>
</dbReference>
<dbReference type="InterPro" id="IPR003018">
    <property type="entry name" value="GAF"/>
</dbReference>
<dbReference type="Gene3D" id="3.30.70.270">
    <property type="match status" value="1"/>
</dbReference>
<dbReference type="Gene3D" id="3.30.450.40">
    <property type="match status" value="1"/>
</dbReference>
<dbReference type="InterPro" id="IPR029787">
    <property type="entry name" value="Nucleotide_cyclase"/>
</dbReference>
<dbReference type="CDD" id="cd01949">
    <property type="entry name" value="GGDEF"/>
    <property type="match status" value="1"/>
</dbReference>
<protein>
    <recommendedName>
        <fullName evidence="1">diguanylate cyclase</fullName>
        <ecNumber evidence="1">2.7.7.65</ecNumber>
    </recommendedName>
</protein>
<dbReference type="EC" id="2.7.7.65" evidence="1"/>
<dbReference type="InterPro" id="IPR000160">
    <property type="entry name" value="GGDEF_dom"/>
</dbReference>
<dbReference type="SUPFAM" id="SSF55781">
    <property type="entry name" value="GAF domain-like"/>
    <property type="match status" value="1"/>
</dbReference>
<feature type="domain" description="GGDEF" evidence="3">
    <location>
        <begin position="349"/>
        <end position="486"/>
    </location>
</feature>
<evidence type="ECO:0000256" key="2">
    <source>
        <dbReference type="SAM" id="Coils"/>
    </source>
</evidence>
<reference evidence="5" key="1">
    <citation type="journal article" date="2019" name="Int. J. Syst. Evol. Microbiol.">
        <title>The Global Catalogue of Microorganisms (GCM) 10K type strain sequencing project: providing services to taxonomists for standard genome sequencing and annotation.</title>
        <authorList>
            <consortium name="The Broad Institute Genomics Platform"/>
            <consortium name="The Broad Institute Genome Sequencing Center for Infectious Disease"/>
            <person name="Wu L."/>
            <person name="Ma J."/>
        </authorList>
    </citation>
    <scope>NUCLEOTIDE SEQUENCE [LARGE SCALE GENOMIC DNA]</scope>
    <source>
        <strain evidence="5">IBRC 10765</strain>
    </source>
</reference>
<dbReference type="SUPFAM" id="SSF55073">
    <property type="entry name" value="Nucleotide cyclase"/>
    <property type="match status" value="1"/>
</dbReference>
<dbReference type="NCBIfam" id="TIGR00254">
    <property type="entry name" value="GGDEF"/>
    <property type="match status" value="1"/>
</dbReference>
<evidence type="ECO:0000256" key="1">
    <source>
        <dbReference type="ARBA" id="ARBA00012528"/>
    </source>
</evidence>
<organism evidence="4 5">
    <name type="scientific">Saccharospirillum mangrovi</name>
    <dbReference type="NCBI Taxonomy" id="2161747"/>
    <lineage>
        <taxon>Bacteria</taxon>
        <taxon>Pseudomonadati</taxon>
        <taxon>Pseudomonadota</taxon>
        <taxon>Gammaproteobacteria</taxon>
        <taxon>Oceanospirillales</taxon>
        <taxon>Saccharospirillaceae</taxon>
        <taxon>Saccharospirillum</taxon>
    </lineage>
</organism>
<feature type="coiled-coil region" evidence="2">
    <location>
        <begin position="294"/>
        <end position="321"/>
    </location>
</feature>
<evidence type="ECO:0000313" key="5">
    <source>
        <dbReference type="Proteomes" id="UP001595617"/>
    </source>
</evidence>
<dbReference type="InterPro" id="IPR043128">
    <property type="entry name" value="Rev_trsase/Diguanyl_cyclase"/>
</dbReference>
<dbReference type="PANTHER" id="PTHR45138:SF24">
    <property type="entry name" value="DIGUANYLATE CYCLASE DGCC-RELATED"/>
    <property type="match status" value="1"/>
</dbReference>
<keyword evidence="5" id="KW-1185">Reference proteome</keyword>
<proteinExistence type="predicted"/>
<dbReference type="SMART" id="SM00267">
    <property type="entry name" value="GGDEF"/>
    <property type="match status" value="1"/>
</dbReference>
<comment type="caution">
    <text evidence="4">The sequence shown here is derived from an EMBL/GenBank/DDBJ whole genome shotgun (WGS) entry which is preliminary data.</text>
</comment>
<gene>
    <name evidence="4" type="ORF">ACFOOG_02360</name>
</gene>
<accession>A0ABV7ZTV4</accession>
<keyword evidence="2" id="KW-0175">Coiled coil</keyword>
<evidence type="ECO:0000259" key="3">
    <source>
        <dbReference type="PROSITE" id="PS50887"/>
    </source>
</evidence>
<evidence type="ECO:0000313" key="4">
    <source>
        <dbReference type="EMBL" id="MFC3851664.1"/>
    </source>
</evidence>
<dbReference type="EMBL" id="JBHRYR010000002">
    <property type="protein sequence ID" value="MFC3851664.1"/>
    <property type="molecule type" value="Genomic_DNA"/>
</dbReference>
<name>A0ABV7ZTV4_9GAMM</name>
<sequence length="490" mass="55152">MDDSCGSAILAGLPVGVLWRDMSTDAVNMNTAARELLRVHHGLGSRWYDDCARLQWRHDERLLPITLNPLLTALQGRTLRTTRYVLQREDTDVLLDITAYAQATIDGVPSIMTVVIAPVNLAVDGVSATSFDEVLAKVSARLIHVDADDIDEQIQAALAVLGEYSGVDRSYLFQFHNDHSCSNTHEWVRGGISSHKEDLQGLSERSLPWFFRHLREQRIVAIDDVSHLPPEAVLERNEFEREDIQAVLCVGLEYANELIGFIGFDRVHRTHHWLTHDIRRLKLVGEMIVHALQNLAYRQSLNQTQQNLLQANQELEQLAMLDGLTGVFNRRAFDQTLQKELQRAVRQGYPLSLLLVDIDHFKLYNDHHGHLAGDDALRQVAQVLSQEFQRSGELVARYGGEEFAIILPHNDEAEAIQSSNRALRRLRDIALPHEHPDVAGPLTMSIGLLVALPAIKTRRDDLISLADQALYKAKAAGRNQMKMTVLKGES</sequence>
<dbReference type="Pfam" id="PF01590">
    <property type="entry name" value="GAF"/>
    <property type="match status" value="1"/>
</dbReference>
<dbReference type="InterPro" id="IPR029016">
    <property type="entry name" value="GAF-like_dom_sf"/>
</dbReference>
<dbReference type="InterPro" id="IPR050469">
    <property type="entry name" value="Diguanylate_Cyclase"/>
</dbReference>
<dbReference type="RefSeq" id="WP_380692925.1">
    <property type="nucleotide sequence ID" value="NZ_JBHRYR010000002.1"/>
</dbReference>
<dbReference type="Proteomes" id="UP001595617">
    <property type="component" value="Unassembled WGS sequence"/>
</dbReference>
<dbReference type="PANTHER" id="PTHR45138">
    <property type="entry name" value="REGULATORY COMPONENTS OF SENSORY TRANSDUCTION SYSTEM"/>
    <property type="match status" value="1"/>
</dbReference>
<dbReference type="Pfam" id="PF00990">
    <property type="entry name" value="GGDEF"/>
    <property type="match status" value="1"/>
</dbReference>